<sequence length="69" mass="7686">MCNSIESAQNIISTHLQSNKDMGVGELVHSSMNSNNNYTYIGKRDDCNKDSSSFSGYVIEKIKLGRLIK</sequence>
<gene>
    <name evidence="1" type="ORF">LCPAC001_00800</name>
</gene>
<proteinExistence type="predicted"/>
<reference evidence="1" key="1">
    <citation type="journal article" date="2019" name="MBio">
        <title>Virus Genomes from Deep Sea Sediments Expand the Ocean Megavirome and Support Independent Origins of Viral Gigantism.</title>
        <authorList>
            <person name="Backstrom D."/>
            <person name="Yutin N."/>
            <person name="Jorgensen S.L."/>
            <person name="Dharamshi J."/>
            <person name="Homa F."/>
            <person name="Zaremba-Niedwiedzka K."/>
            <person name="Spang A."/>
            <person name="Wolf Y.I."/>
            <person name="Koonin E.V."/>
            <person name="Ettema T.J."/>
        </authorList>
    </citation>
    <scope>NUCLEOTIDE SEQUENCE</scope>
</reference>
<name>A0A481Z4J7_9VIRU</name>
<protein>
    <submittedName>
        <fullName evidence="1">Uncharacterized protein</fullName>
    </submittedName>
</protein>
<accession>A0A481Z4J7</accession>
<organism evidence="1">
    <name type="scientific">Pithovirus LCPAC001</name>
    <dbReference type="NCBI Taxonomy" id="2506585"/>
    <lineage>
        <taxon>Viruses</taxon>
        <taxon>Pithoviruses</taxon>
    </lineage>
</organism>
<evidence type="ECO:0000313" key="1">
    <source>
        <dbReference type="EMBL" id="QBK89570.1"/>
    </source>
</evidence>
<dbReference type="EMBL" id="MK500428">
    <property type="protein sequence ID" value="QBK89570.1"/>
    <property type="molecule type" value="Genomic_DNA"/>
</dbReference>